<gene>
    <name evidence="2" type="ORF">H6G24_10140</name>
</gene>
<protein>
    <submittedName>
        <fullName evidence="2">GNAT family N-acetyltransferase</fullName>
    </submittedName>
</protein>
<dbReference type="InterPro" id="IPR000182">
    <property type="entry name" value="GNAT_dom"/>
</dbReference>
<comment type="caution">
    <text evidence="2">The sequence shown here is derived from an EMBL/GenBank/DDBJ whole genome shotgun (WGS) entry which is preliminary data.</text>
</comment>
<dbReference type="SUPFAM" id="SSF55729">
    <property type="entry name" value="Acyl-CoA N-acyltransferases (Nat)"/>
    <property type="match status" value="1"/>
</dbReference>
<dbReference type="EMBL" id="JACJQH010000013">
    <property type="protein sequence ID" value="MBD2195848.1"/>
    <property type="molecule type" value="Genomic_DNA"/>
</dbReference>
<dbReference type="PROSITE" id="PS51186">
    <property type="entry name" value="GNAT"/>
    <property type="match status" value="1"/>
</dbReference>
<evidence type="ECO:0000259" key="1">
    <source>
        <dbReference type="PROSITE" id="PS51186"/>
    </source>
</evidence>
<dbReference type="Pfam" id="PF00583">
    <property type="entry name" value="Acetyltransf_1"/>
    <property type="match status" value="1"/>
</dbReference>
<proteinExistence type="predicted"/>
<name>A0ABR8A988_9CYAN</name>
<evidence type="ECO:0000313" key="2">
    <source>
        <dbReference type="EMBL" id="MBD2195848.1"/>
    </source>
</evidence>
<reference evidence="2 3" key="1">
    <citation type="journal article" date="2020" name="ISME J.">
        <title>Comparative genomics reveals insights into cyanobacterial evolution and habitat adaptation.</title>
        <authorList>
            <person name="Chen M.Y."/>
            <person name="Teng W.K."/>
            <person name="Zhao L."/>
            <person name="Hu C.X."/>
            <person name="Zhou Y.K."/>
            <person name="Han B.P."/>
            <person name="Song L.R."/>
            <person name="Shu W.S."/>
        </authorList>
    </citation>
    <scope>NUCLEOTIDE SEQUENCE [LARGE SCALE GENOMIC DNA]</scope>
    <source>
        <strain evidence="2 3">FACHB-288</strain>
    </source>
</reference>
<sequence>MNYSIRPLIQEDEPFLWQMLYEAAHMAEEGNLTIQDAINHPELARYVKNWGANGDMGFLASLVDNNQPVGAAWIRLLTGENRGYGYINDETPELAIAILPEYRNQGIGTQLITHLLAAAKAFYPSISLSIRSSNPALLLYQKLGWRAVDGSEVINRVGGTSFKMKLDLSK</sequence>
<dbReference type="RefSeq" id="WP_190545386.1">
    <property type="nucleotide sequence ID" value="NZ_CAWPNO010000035.1"/>
</dbReference>
<evidence type="ECO:0000313" key="3">
    <source>
        <dbReference type="Proteomes" id="UP000658514"/>
    </source>
</evidence>
<dbReference type="InterPro" id="IPR016181">
    <property type="entry name" value="Acyl_CoA_acyltransferase"/>
</dbReference>
<dbReference type="CDD" id="cd04301">
    <property type="entry name" value="NAT_SF"/>
    <property type="match status" value="1"/>
</dbReference>
<organism evidence="2 3">
    <name type="scientific">Calothrix parietina FACHB-288</name>
    <dbReference type="NCBI Taxonomy" id="2692896"/>
    <lineage>
        <taxon>Bacteria</taxon>
        <taxon>Bacillati</taxon>
        <taxon>Cyanobacteriota</taxon>
        <taxon>Cyanophyceae</taxon>
        <taxon>Nostocales</taxon>
        <taxon>Calotrichaceae</taxon>
        <taxon>Calothrix</taxon>
    </lineage>
</organism>
<accession>A0ABR8A988</accession>
<dbReference type="Proteomes" id="UP000658514">
    <property type="component" value="Unassembled WGS sequence"/>
</dbReference>
<feature type="domain" description="N-acetyltransferase" evidence="1">
    <location>
        <begin position="3"/>
        <end position="169"/>
    </location>
</feature>
<keyword evidence="3" id="KW-1185">Reference proteome</keyword>
<dbReference type="Gene3D" id="3.40.630.30">
    <property type="match status" value="1"/>
</dbReference>